<dbReference type="Gene3D" id="3.10.660.10">
    <property type="entry name" value="DPH Zinc finger"/>
    <property type="match status" value="1"/>
</dbReference>
<dbReference type="PROSITE" id="PS00636">
    <property type="entry name" value="DNAJ_1"/>
    <property type="match status" value="1"/>
</dbReference>
<sequence>MAASGSHYDVLGVSPDATSVEIKRAYRALVVRLHPDKARGSAVDPAPASKPGESIEEIATRTPAIAAIGGGESDLEGRVSPSSDEHSGQARSGRDASPTARAEPADPSPFQRLQTAYNTLRDPVKRRSYDDELRRSRERTEWRARGAVEVDLSEMESDLCEIVDDDSDDCSDIDERRDEAQNGVNLQRVYFHPCRCGETFEICQDELTERRDRGDVLVWQCEGCSLSIFVRIDDAVE</sequence>
<reference evidence="7 8" key="1">
    <citation type="journal article" date="2012" name="Genome Biol.">
        <title>Genome and low-iron response of an oceanic diatom adapted to chronic iron limitation.</title>
        <authorList>
            <person name="Lommer M."/>
            <person name="Specht M."/>
            <person name="Roy A.S."/>
            <person name="Kraemer L."/>
            <person name="Andreson R."/>
            <person name="Gutowska M.A."/>
            <person name="Wolf J."/>
            <person name="Bergner S.V."/>
            <person name="Schilhabel M.B."/>
            <person name="Klostermeier U.C."/>
            <person name="Beiko R.G."/>
            <person name="Rosenstiel P."/>
            <person name="Hippler M."/>
            <person name="Laroche J."/>
        </authorList>
    </citation>
    <scope>NUCLEOTIDE SEQUENCE [LARGE SCALE GENOMIC DNA]</scope>
    <source>
        <strain evidence="7 8">CCMP1005</strain>
    </source>
</reference>
<dbReference type="PROSITE" id="PS50076">
    <property type="entry name" value="DNAJ_2"/>
    <property type="match status" value="1"/>
</dbReference>
<evidence type="ECO:0000313" key="7">
    <source>
        <dbReference type="EMBL" id="EJK74459.1"/>
    </source>
</evidence>
<organism evidence="7 8">
    <name type="scientific">Thalassiosira oceanica</name>
    <name type="common">Marine diatom</name>
    <dbReference type="NCBI Taxonomy" id="159749"/>
    <lineage>
        <taxon>Eukaryota</taxon>
        <taxon>Sar</taxon>
        <taxon>Stramenopiles</taxon>
        <taxon>Ochrophyta</taxon>
        <taxon>Bacillariophyta</taxon>
        <taxon>Coscinodiscophyceae</taxon>
        <taxon>Thalassiosirophycidae</taxon>
        <taxon>Thalassiosirales</taxon>
        <taxon>Thalassiosiraceae</taxon>
        <taxon>Thalassiosira</taxon>
    </lineage>
</organism>
<dbReference type="InterPro" id="IPR007872">
    <property type="entry name" value="DPH_MB_dom"/>
</dbReference>
<proteinExistence type="inferred from homology"/>
<feature type="compositionally biased region" description="Basic and acidic residues" evidence="4">
    <location>
        <begin position="83"/>
        <end position="94"/>
    </location>
</feature>
<keyword evidence="3" id="KW-0408">Iron</keyword>
<dbReference type="PROSITE" id="PS51074">
    <property type="entry name" value="DPH_MB"/>
    <property type="match status" value="1"/>
</dbReference>
<feature type="region of interest" description="Disordered" evidence="4">
    <location>
        <begin position="37"/>
        <end position="56"/>
    </location>
</feature>
<dbReference type="SUPFAM" id="SSF46565">
    <property type="entry name" value="Chaperone J-domain"/>
    <property type="match status" value="2"/>
</dbReference>
<dbReference type="InterPro" id="IPR050817">
    <property type="entry name" value="DjlA_DnaK_co-chaperone"/>
</dbReference>
<protein>
    <recommendedName>
        <fullName evidence="9">Diphthamide biosynthesis protein 4</fullName>
    </recommendedName>
</protein>
<dbReference type="InterPro" id="IPR018253">
    <property type="entry name" value="DnaJ_domain_CS"/>
</dbReference>
<dbReference type="Pfam" id="PF05207">
    <property type="entry name" value="Zn_ribbon_CSL"/>
    <property type="match status" value="1"/>
</dbReference>
<evidence type="ECO:0000256" key="4">
    <source>
        <dbReference type="SAM" id="MobiDB-lite"/>
    </source>
</evidence>
<comment type="caution">
    <text evidence="7">The sequence shown here is derived from an EMBL/GenBank/DDBJ whole genome shotgun (WGS) entry which is preliminary data.</text>
</comment>
<dbReference type="SMART" id="SM00271">
    <property type="entry name" value="DnaJ"/>
    <property type="match status" value="1"/>
</dbReference>
<dbReference type="SUPFAM" id="SSF144217">
    <property type="entry name" value="CSL zinc finger"/>
    <property type="match status" value="1"/>
</dbReference>
<evidence type="ECO:0000256" key="3">
    <source>
        <dbReference type="ARBA" id="ARBA00023004"/>
    </source>
</evidence>
<dbReference type="InterPro" id="IPR001623">
    <property type="entry name" value="DnaJ_domain"/>
</dbReference>
<dbReference type="InterPro" id="IPR036869">
    <property type="entry name" value="J_dom_sf"/>
</dbReference>
<evidence type="ECO:0000259" key="5">
    <source>
        <dbReference type="PROSITE" id="PS50076"/>
    </source>
</evidence>
<feature type="domain" description="J" evidence="5">
    <location>
        <begin position="6"/>
        <end position="133"/>
    </location>
</feature>
<dbReference type="Proteomes" id="UP000266841">
    <property type="component" value="Unassembled WGS sequence"/>
</dbReference>
<dbReference type="Gene3D" id="1.10.287.110">
    <property type="entry name" value="DnaJ domain"/>
    <property type="match status" value="1"/>
</dbReference>
<evidence type="ECO:0000259" key="6">
    <source>
        <dbReference type="PROSITE" id="PS51074"/>
    </source>
</evidence>
<evidence type="ECO:0000313" key="8">
    <source>
        <dbReference type="Proteomes" id="UP000266841"/>
    </source>
</evidence>
<evidence type="ECO:0000256" key="1">
    <source>
        <dbReference type="ARBA" id="ARBA00006169"/>
    </source>
</evidence>
<dbReference type="AlphaFoldDB" id="K0TBE6"/>
<accession>K0TBE6</accession>
<keyword evidence="8" id="KW-1185">Reference proteome</keyword>
<feature type="region of interest" description="Disordered" evidence="4">
    <location>
        <begin position="68"/>
        <end position="140"/>
    </location>
</feature>
<comment type="similarity">
    <text evidence="1">Belongs to the DPH4 family.</text>
</comment>
<dbReference type="Pfam" id="PF00226">
    <property type="entry name" value="DnaJ"/>
    <property type="match status" value="1"/>
</dbReference>
<dbReference type="PANTHER" id="PTHR24074">
    <property type="entry name" value="CO-CHAPERONE PROTEIN DJLA"/>
    <property type="match status" value="1"/>
</dbReference>
<keyword evidence="2" id="KW-0479">Metal-binding</keyword>
<dbReference type="OrthoDB" id="164807at2759"/>
<name>K0TBE6_THAOC</name>
<gene>
    <name evidence="7" type="ORF">THAOC_03861</name>
</gene>
<dbReference type="CDD" id="cd06257">
    <property type="entry name" value="DnaJ"/>
    <property type="match status" value="1"/>
</dbReference>
<feature type="compositionally biased region" description="Basic and acidic residues" evidence="4">
    <location>
        <begin position="122"/>
        <end position="140"/>
    </location>
</feature>
<dbReference type="InterPro" id="IPR036671">
    <property type="entry name" value="DPH_MB_sf"/>
</dbReference>
<dbReference type="PRINTS" id="PR00625">
    <property type="entry name" value="JDOMAIN"/>
</dbReference>
<feature type="domain" description="DPH-type MB" evidence="6">
    <location>
        <begin position="146"/>
        <end position="233"/>
    </location>
</feature>
<dbReference type="EMBL" id="AGNL01003639">
    <property type="protein sequence ID" value="EJK74459.1"/>
    <property type="molecule type" value="Genomic_DNA"/>
</dbReference>
<evidence type="ECO:0000256" key="2">
    <source>
        <dbReference type="ARBA" id="ARBA00022723"/>
    </source>
</evidence>
<dbReference type="GO" id="GO:0046872">
    <property type="term" value="F:metal ion binding"/>
    <property type="evidence" value="ECO:0007669"/>
    <property type="project" value="UniProtKB-KW"/>
</dbReference>
<evidence type="ECO:0008006" key="9">
    <source>
        <dbReference type="Google" id="ProtNLM"/>
    </source>
</evidence>